<protein>
    <submittedName>
        <fullName evidence="7">4-hydroxybenzoate polyprenyltransferase/phosphoserine phosphatase</fullName>
    </submittedName>
</protein>
<keyword evidence="4 6" id="KW-1133">Transmembrane helix</keyword>
<gene>
    <name evidence="7" type="ORF">F4827_002859</name>
</gene>
<dbReference type="EMBL" id="JACHBW010000007">
    <property type="protein sequence ID" value="MBB6103006.1"/>
    <property type="molecule type" value="Genomic_DNA"/>
</dbReference>
<dbReference type="InterPro" id="IPR036412">
    <property type="entry name" value="HAD-like_sf"/>
</dbReference>
<feature type="transmembrane region" description="Helical" evidence="6">
    <location>
        <begin position="225"/>
        <end position="246"/>
    </location>
</feature>
<evidence type="ECO:0000256" key="4">
    <source>
        <dbReference type="ARBA" id="ARBA00022989"/>
    </source>
</evidence>
<dbReference type="GO" id="GO:0009247">
    <property type="term" value="P:glycolipid biosynthetic process"/>
    <property type="evidence" value="ECO:0007669"/>
    <property type="project" value="TreeGrafter"/>
</dbReference>
<keyword evidence="7" id="KW-0808">Transferase</keyword>
<feature type="transmembrane region" description="Helical" evidence="6">
    <location>
        <begin position="346"/>
        <end position="364"/>
    </location>
</feature>
<feature type="transmembrane region" description="Helical" evidence="6">
    <location>
        <begin position="464"/>
        <end position="481"/>
    </location>
</feature>
<dbReference type="SUPFAM" id="SSF56784">
    <property type="entry name" value="HAD-like"/>
    <property type="match status" value="1"/>
</dbReference>
<dbReference type="RefSeq" id="WP_183724547.1">
    <property type="nucleotide sequence ID" value="NZ_JACHBW010000007.1"/>
</dbReference>
<evidence type="ECO:0000313" key="8">
    <source>
        <dbReference type="Proteomes" id="UP000571554"/>
    </source>
</evidence>
<sequence length="482" mass="53016">MNTLTTSDSSMENPLVVDLDGSLIANDLLHEAVVTLLFRHPLQFLLALPMLAQGKAAFKHRIAMLVAPDVVGLPYRQAVLDLISTARICGRRVFLATASHERYGNKVADHLGMFDGRFATSADLNLASGNKAAELVAAFGEKGFDYVGNSKADVAVWQHARRAYAIGASHSTIKMMQSVALDSEVLPTSSNRFRVWRKALRVHQYAKNVLVFLPMLAGHMLDWQIFFEACVAFVAFSATASAIYIINDLVDLEDDRLHPTKKHRPLAAGEIGVFHALAVGVLLLVLGSALAVALAPKFALTLLAYFALTTSYSFFLKRKILIDIVVLALLYEMRVIAGGYATGIELSNWLLGFCVFVFASLALIKRYTELLVRLDAGLPEARNRGYRKEDLPIISALAAATGLNAVTVLGLYIDSPRVSLLYHHPQWLWGTCPLMLFLISRALLVAHRREMDDDPLVWALRDRVCRIGGALFVAIVMIAAFL</sequence>
<dbReference type="Gene3D" id="1.10.357.140">
    <property type="entry name" value="UbiA prenyltransferase"/>
    <property type="match status" value="1"/>
</dbReference>
<dbReference type="GO" id="GO:0005886">
    <property type="term" value="C:plasma membrane"/>
    <property type="evidence" value="ECO:0007669"/>
    <property type="project" value="TreeGrafter"/>
</dbReference>
<feature type="transmembrane region" description="Helical" evidence="6">
    <location>
        <begin position="267"/>
        <end position="292"/>
    </location>
</feature>
<feature type="transmembrane region" description="Helical" evidence="6">
    <location>
        <begin position="298"/>
        <end position="315"/>
    </location>
</feature>
<keyword evidence="3 6" id="KW-0812">Transmembrane</keyword>
<comment type="subcellular location">
    <subcellularLocation>
        <location evidence="1">Membrane</location>
        <topology evidence="1">Multi-pass membrane protein</topology>
    </subcellularLocation>
</comment>
<dbReference type="CDD" id="cd13963">
    <property type="entry name" value="PT_UbiA_2"/>
    <property type="match status" value="1"/>
</dbReference>
<evidence type="ECO:0000256" key="1">
    <source>
        <dbReference type="ARBA" id="ARBA00004141"/>
    </source>
</evidence>
<dbReference type="Pfam" id="PF01040">
    <property type="entry name" value="UbiA"/>
    <property type="match status" value="1"/>
</dbReference>
<dbReference type="GO" id="GO:0016765">
    <property type="term" value="F:transferase activity, transferring alkyl or aryl (other than methyl) groups"/>
    <property type="evidence" value="ECO:0007669"/>
    <property type="project" value="InterPro"/>
</dbReference>
<evidence type="ECO:0000256" key="5">
    <source>
        <dbReference type="ARBA" id="ARBA00023136"/>
    </source>
</evidence>
<keyword evidence="8" id="KW-1185">Reference proteome</keyword>
<name>A0A7W9TX41_9BURK</name>
<keyword evidence="5 6" id="KW-0472">Membrane</keyword>
<dbReference type="Proteomes" id="UP000571554">
    <property type="component" value="Unassembled WGS sequence"/>
</dbReference>
<evidence type="ECO:0000256" key="6">
    <source>
        <dbReference type="SAM" id="Phobius"/>
    </source>
</evidence>
<dbReference type="PANTHER" id="PTHR11048:SF5">
    <property type="entry name" value="DECAPRENYL-PHOSPHATE PHOSPHORIBOSYLTRANSFERASE"/>
    <property type="match status" value="1"/>
</dbReference>
<keyword evidence="2" id="KW-1003">Cell membrane</keyword>
<dbReference type="PANTHER" id="PTHR11048">
    <property type="entry name" value="PRENYLTRANSFERASES"/>
    <property type="match status" value="1"/>
</dbReference>
<dbReference type="InterPro" id="IPR039653">
    <property type="entry name" value="Prenyltransferase"/>
</dbReference>
<feature type="transmembrane region" description="Helical" evidence="6">
    <location>
        <begin position="320"/>
        <end position="340"/>
    </location>
</feature>
<feature type="transmembrane region" description="Helical" evidence="6">
    <location>
        <begin position="391"/>
        <end position="413"/>
    </location>
</feature>
<comment type="caution">
    <text evidence="7">The sequence shown here is derived from an EMBL/GenBank/DDBJ whole genome shotgun (WGS) entry which is preliminary data.</text>
</comment>
<dbReference type="InterPro" id="IPR000537">
    <property type="entry name" value="UbiA_prenyltransferase"/>
</dbReference>
<dbReference type="Gene3D" id="3.40.50.1000">
    <property type="entry name" value="HAD superfamily/HAD-like"/>
    <property type="match status" value="1"/>
</dbReference>
<evidence type="ECO:0000256" key="3">
    <source>
        <dbReference type="ARBA" id="ARBA00022692"/>
    </source>
</evidence>
<dbReference type="NCBIfam" id="NF006088">
    <property type="entry name" value="PRK08238.1"/>
    <property type="match status" value="1"/>
</dbReference>
<proteinExistence type="predicted"/>
<dbReference type="InterPro" id="IPR044878">
    <property type="entry name" value="UbiA_sf"/>
</dbReference>
<accession>A0A7W9TX41</accession>
<dbReference type="InterPro" id="IPR023214">
    <property type="entry name" value="HAD_sf"/>
</dbReference>
<evidence type="ECO:0000313" key="7">
    <source>
        <dbReference type="EMBL" id="MBB6103006.1"/>
    </source>
</evidence>
<evidence type="ECO:0000256" key="2">
    <source>
        <dbReference type="ARBA" id="ARBA00022475"/>
    </source>
</evidence>
<reference evidence="7 8" key="1">
    <citation type="submission" date="2020-08" db="EMBL/GenBank/DDBJ databases">
        <title>Above-ground endophytic microbial communities from plants in different locations in the United States.</title>
        <authorList>
            <person name="Frank C."/>
        </authorList>
    </citation>
    <scope>NUCLEOTIDE SEQUENCE [LARGE SCALE GENOMIC DNA]</scope>
    <source>
        <strain evidence="7 8">WP4_2_2</strain>
    </source>
</reference>
<feature type="transmembrane region" description="Helical" evidence="6">
    <location>
        <begin position="425"/>
        <end position="444"/>
    </location>
</feature>
<dbReference type="AlphaFoldDB" id="A0A7W9TX41"/>
<organism evidence="7 8">
    <name type="scientific">Paraburkholderia bannensis</name>
    <dbReference type="NCBI Taxonomy" id="765414"/>
    <lineage>
        <taxon>Bacteria</taxon>
        <taxon>Pseudomonadati</taxon>
        <taxon>Pseudomonadota</taxon>
        <taxon>Betaproteobacteria</taxon>
        <taxon>Burkholderiales</taxon>
        <taxon>Burkholderiaceae</taxon>
        <taxon>Paraburkholderia</taxon>
    </lineage>
</organism>